<dbReference type="Pfam" id="PF11951">
    <property type="entry name" value="Fungal_trans_2"/>
    <property type="match status" value="1"/>
</dbReference>
<evidence type="ECO:0000259" key="3">
    <source>
        <dbReference type="PROSITE" id="PS50048"/>
    </source>
</evidence>
<dbReference type="Pfam" id="PF00172">
    <property type="entry name" value="Zn_clus"/>
    <property type="match status" value="1"/>
</dbReference>
<dbReference type="OrthoDB" id="3362851at2759"/>
<organism evidence="4 5">
    <name type="scientific">Emericellopsis atlantica</name>
    <dbReference type="NCBI Taxonomy" id="2614577"/>
    <lineage>
        <taxon>Eukaryota</taxon>
        <taxon>Fungi</taxon>
        <taxon>Dikarya</taxon>
        <taxon>Ascomycota</taxon>
        <taxon>Pezizomycotina</taxon>
        <taxon>Sordariomycetes</taxon>
        <taxon>Hypocreomycetidae</taxon>
        <taxon>Hypocreales</taxon>
        <taxon>Bionectriaceae</taxon>
        <taxon>Emericellopsis</taxon>
    </lineage>
</organism>
<dbReference type="GO" id="GO:0005634">
    <property type="term" value="C:nucleus"/>
    <property type="evidence" value="ECO:0007669"/>
    <property type="project" value="UniProtKB-SubCell"/>
</dbReference>
<evidence type="ECO:0000313" key="4">
    <source>
        <dbReference type="EMBL" id="KAG9253423.1"/>
    </source>
</evidence>
<keyword evidence="5" id="KW-1185">Reference proteome</keyword>
<dbReference type="PROSITE" id="PS50048">
    <property type="entry name" value="ZN2_CY6_FUNGAL_2"/>
    <property type="match status" value="1"/>
</dbReference>
<dbReference type="Proteomes" id="UP000887229">
    <property type="component" value="Unassembled WGS sequence"/>
</dbReference>
<name>A0A9P8CND9_9HYPO</name>
<proteinExistence type="predicted"/>
<comment type="caution">
    <text evidence="4">The sequence shown here is derived from an EMBL/GenBank/DDBJ whole genome shotgun (WGS) entry which is preliminary data.</text>
</comment>
<dbReference type="PANTHER" id="PTHR37534:SF15">
    <property type="entry name" value="ZN(II)2CYS6 TRANSCRIPTION FACTOR (EUROFUNG)"/>
    <property type="match status" value="1"/>
</dbReference>
<dbReference type="SMART" id="SM00066">
    <property type="entry name" value="GAL4"/>
    <property type="match status" value="1"/>
</dbReference>
<dbReference type="InterPro" id="IPR036864">
    <property type="entry name" value="Zn2-C6_fun-type_DNA-bd_sf"/>
</dbReference>
<dbReference type="PANTHER" id="PTHR37534">
    <property type="entry name" value="TRANSCRIPTIONAL ACTIVATOR PROTEIN UGA3"/>
    <property type="match status" value="1"/>
</dbReference>
<accession>A0A9P8CND9</accession>
<dbReference type="InterPro" id="IPR001138">
    <property type="entry name" value="Zn2Cys6_DnaBD"/>
</dbReference>
<sequence length="457" mass="50085">MVRIRVVEGSCWPCKKRRTKCDLTKPVCLRCAKSGANCDYNAQLIRWSTRPPVRAAPGLHQGLPGLGNNGLEWSEKRALDYFHCRVWPLLQTSEEICPPPLPVALEHRVVLLAACVLSESHRILQNGTDRGSTFNVRRLECLAAIKSEIDHCCSEGRGLSGSLLVLLFAVLLLHLHDGFLEPNGADASTASHRQGVTAILAQLGGFVSVLRSGPEPMQMLLAEFASADLTTAMLQGTAPSYAPDIWQAVDEGAVWWGRDPLGRGSLATVLREMSAMAFYHESIARGVVELSMDEVRNFEVAFAWENMPRSPQTLVDGEASPRDKAHDAPDAVHAIALIRSFQCAALIFLYRAVCGLPTHHHLVQTSVQSCLACISEISKPSKALHCILFPLFVAGAHALSSQQRAEVVELLEVIRDKMRFASIKAMTDCVNAVWAQQPTEMTWTAMFSHLGGQVLIL</sequence>
<dbReference type="GO" id="GO:0000981">
    <property type="term" value="F:DNA-binding transcription factor activity, RNA polymerase II-specific"/>
    <property type="evidence" value="ECO:0007669"/>
    <property type="project" value="InterPro"/>
</dbReference>
<dbReference type="SUPFAM" id="SSF57701">
    <property type="entry name" value="Zn2/Cys6 DNA-binding domain"/>
    <property type="match status" value="1"/>
</dbReference>
<dbReference type="GeneID" id="70288540"/>
<protein>
    <submittedName>
        <fullName evidence="4">Fungal-specific transcription factor domain-containing protein</fullName>
    </submittedName>
</protein>
<dbReference type="AlphaFoldDB" id="A0A9P8CND9"/>
<dbReference type="GO" id="GO:0045944">
    <property type="term" value="P:positive regulation of transcription by RNA polymerase II"/>
    <property type="evidence" value="ECO:0007669"/>
    <property type="project" value="TreeGrafter"/>
</dbReference>
<dbReference type="PROSITE" id="PS00463">
    <property type="entry name" value="ZN2_CY6_FUNGAL_1"/>
    <property type="match status" value="1"/>
</dbReference>
<dbReference type="GO" id="GO:0000976">
    <property type="term" value="F:transcription cis-regulatory region binding"/>
    <property type="evidence" value="ECO:0007669"/>
    <property type="project" value="TreeGrafter"/>
</dbReference>
<feature type="domain" description="Zn(2)-C6 fungal-type" evidence="3">
    <location>
        <begin position="10"/>
        <end position="40"/>
    </location>
</feature>
<dbReference type="GO" id="GO:0008270">
    <property type="term" value="F:zinc ion binding"/>
    <property type="evidence" value="ECO:0007669"/>
    <property type="project" value="InterPro"/>
</dbReference>
<evidence type="ECO:0000256" key="2">
    <source>
        <dbReference type="ARBA" id="ARBA00023242"/>
    </source>
</evidence>
<keyword evidence="2" id="KW-0539">Nucleus</keyword>
<dbReference type="InterPro" id="IPR021858">
    <property type="entry name" value="Fun_TF"/>
</dbReference>
<evidence type="ECO:0000313" key="5">
    <source>
        <dbReference type="Proteomes" id="UP000887229"/>
    </source>
</evidence>
<comment type="subcellular location">
    <subcellularLocation>
        <location evidence="1">Nucleus</location>
    </subcellularLocation>
</comment>
<reference evidence="4" key="1">
    <citation type="journal article" date="2021" name="IMA Fungus">
        <title>Genomic characterization of three marine fungi, including Emericellopsis atlantica sp. nov. with signatures of a generalist lifestyle and marine biomass degradation.</title>
        <authorList>
            <person name="Hagestad O.C."/>
            <person name="Hou L."/>
            <person name="Andersen J.H."/>
            <person name="Hansen E.H."/>
            <person name="Altermark B."/>
            <person name="Li C."/>
            <person name="Kuhnert E."/>
            <person name="Cox R.J."/>
            <person name="Crous P.W."/>
            <person name="Spatafora J.W."/>
            <person name="Lail K."/>
            <person name="Amirebrahimi M."/>
            <person name="Lipzen A."/>
            <person name="Pangilinan J."/>
            <person name="Andreopoulos W."/>
            <person name="Hayes R.D."/>
            <person name="Ng V."/>
            <person name="Grigoriev I.V."/>
            <person name="Jackson S.A."/>
            <person name="Sutton T.D.S."/>
            <person name="Dobson A.D.W."/>
            <person name="Rama T."/>
        </authorList>
    </citation>
    <scope>NUCLEOTIDE SEQUENCE</scope>
    <source>
        <strain evidence="4">TS7</strain>
    </source>
</reference>
<dbReference type="RefSeq" id="XP_046117347.1">
    <property type="nucleotide sequence ID" value="XM_046257637.1"/>
</dbReference>
<gene>
    <name evidence="4" type="ORF">F5Z01DRAFT_138717</name>
</gene>
<dbReference type="CDD" id="cd00067">
    <property type="entry name" value="GAL4"/>
    <property type="match status" value="1"/>
</dbReference>
<dbReference type="Gene3D" id="4.10.240.10">
    <property type="entry name" value="Zn(2)-C6 fungal-type DNA-binding domain"/>
    <property type="match status" value="1"/>
</dbReference>
<evidence type="ECO:0000256" key="1">
    <source>
        <dbReference type="ARBA" id="ARBA00004123"/>
    </source>
</evidence>
<dbReference type="EMBL" id="MU251257">
    <property type="protein sequence ID" value="KAG9253423.1"/>
    <property type="molecule type" value="Genomic_DNA"/>
</dbReference>